<dbReference type="Proteomes" id="UP001589647">
    <property type="component" value="Unassembled WGS sequence"/>
</dbReference>
<dbReference type="SUPFAM" id="SSF53756">
    <property type="entry name" value="UDP-Glycosyltransferase/glycogen phosphorylase"/>
    <property type="match status" value="1"/>
</dbReference>
<sequence>MKVLHVITGLAAGGAEQQLRTLLPHMDCASEVAVLTAPGVLADAIRAGGSPVRVVGMDGNRDLRALPRLTALMRAGRYQVVHAHLFRACVYAPLAARLAAVPAVVATEHSAGARHIEGRAVTAPIRSLYRTATQLTHAVVAVSPTVADRLHAWGLPRSRVVTIPNGVDLSAFRHDPRAAGLARARLGIPPEAFVVGGLGRMVAGKNFHLLVEALPHLDGAVLLLVGDGPELPRLRLLAARLGVGRRVVLAGESAHVPELLSAMDVLAAPSQEETFGLAVVEALAAGLPVLYGSCPAIDDLPPGTAPGARRVPPHRLTAELAALLAGPRTRLPPPPGLDRYDVRRQARRLHDLYDRLLTRHHQERLT</sequence>
<dbReference type="InterPro" id="IPR001296">
    <property type="entry name" value="Glyco_trans_1"/>
</dbReference>
<dbReference type="Pfam" id="PF00534">
    <property type="entry name" value="Glycos_transf_1"/>
    <property type="match status" value="1"/>
</dbReference>
<feature type="domain" description="Glycosyltransferase subfamily 4-like N-terminal" evidence="4">
    <location>
        <begin position="13"/>
        <end position="170"/>
    </location>
</feature>
<gene>
    <name evidence="5" type="ORF">ACFFV7_21290</name>
</gene>
<accession>A0ABV5IGS6</accession>
<organism evidence="5 6">
    <name type="scientific">Nonomuraea spiralis</name>
    <dbReference type="NCBI Taxonomy" id="46182"/>
    <lineage>
        <taxon>Bacteria</taxon>
        <taxon>Bacillati</taxon>
        <taxon>Actinomycetota</taxon>
        <taxon>Actinomycetes</taxon>
        <taxon>Streptosporangiales</taxon>
        <taxon>Streptosporangiaceae</taxon>
        <taxon>Nonomuraea</taxon>
    </lineage>
</organism>
<keyword evidence="6" id="KW-1185">Reference proteome</keyword>
<dbReference type="EC" id="2.4.-.-" evidence="5"/>
<evidence type="ECO:0000259" key="3">
    <source>
        <dbReference type="Pfam" id="PF00534"/>
    </source>
</evidence>
<name>A0ABV5IGS6_9ACTN</name>
<evidence type="ECO:0000256" key="1">
    <source>
        <dbReference type="ARBA" id="ARBA00022676"/>
    </source>
</evidence>
<proteinExistence type="predicted"/>
<dbReference type="EMBL" id="JBHMEI010000015">
    <property type="protein sequence ID" value="MFB9203739.1"/>
    <property type="molecule type" value="Genomic_DNA"/>
</dbReference>
<evidence type="ECO:0000313" key="5">
    <source>
        <dbReference type="EMBL" id="MFB9203739.1"/>
    </source>
</evidence>
<keyword evidence="2 5" id="KW-0808">Transferase</keyword>
<reference evidence="5 6" key="1">
    <citation type="submission" date="2024-09" db="EMBL/GenBank/DDBJ databases">
        <authorList>
            <person name="Sun Q."/>
            <person name="Mori K."/>
        </authorList>
    </citation>
    <scope>NUCLEOTIDE SEQUENCE [LARGE SCALE GENOMIC DNA]</scope>
    <source>
        <strain evidence="5 6">CCM 3426</strain>
    </source>
</reference>
<evidence type="ECO:0000256" key="2">
    <source>
        <dbReference type="ARBA" id="ARBA00022679"/>
    </source>
</evidence>
<comment type="caution">
    <text evidence="5">The sequence shown here is derived from an EMBL/GenBank/DDBJ whole genome shotgun (WGS) entry which is preliminary data.</text>
</comment>
<dbReference type="GO" id="GO:0016757">
    <property type="term" value="F:glycosyltransferase activity"/>
    <property type="evidence" value="ECO:0007669"/>
    <property type="project" value="UniProtKB-KW"/>
</dbReference>
<dbReference type="InterPro" id="IPR028098">
    <property type="entry name" value="Glyco_trans_4-like_N"/>
</dbReference>
<dbReference type="InterPro" id="IPR050194">
    <property type="entry name" value="Glycosyltransferase_grp1"/>
</dbReference>
<protein>
    <submittedName>
        <fullName evidence="5">Glycosyltransferase</fullName>
        <ecNumber evidence="5">2.4.-.-</ecNumber>
    </submittedName>
</protein>
<keyword evidence="1 5" id="KW-0328">Glycosyltransferase</keyword>
<evidence type="ECO:0000313" key="6">
    <source>
        <dbReference type="Proteomes" id="UP001589647"/>
    </source>
</evidence>
<dbReference type="Gene3D" id="3.40.50.2000">
    <property type="entry name" value="Glycogen Phosphorylase B"/>
    <property type="match status" value="2"/>
</dbReference>
<dbReference type="RefSeq" id="WP_189649204.1">
    <property type="nucleotide sequence ID" value="NZ_BMRC01000009.1"/>
</dbReference>
<dbReference type="PANTHER" id="PTHR45947">
    <property type="entry name" value="SULFOQUINOVOSYL TRANSFERASE SQD2"/>
    <property type="match status" value="1"/>
</dbReference>
<dbReference type="PANTHER" id="PTHR45947:SF3">
    <property type="entry name" value="SULFOQUINOVOSYL TRANSFERASE SQD2"/>
    <property type="match status" value="1"/>
</dbReference>
<dbReference type="Pfam" id="PF13439">
    <property type="entry name" value="Glyco_transf_4"/>
    <property type="match status" value="1"/>
</dbReference>
<feature type="domain" description="Glycosyl transferase family 1" evidence="3">
    <location>
        <begin position="183"/>
        <end position="294"/>
    </location>
</feature>
<evidence type="ECO:0000259" key="4">
    <source>
        <dbReference type="Pfam" id="PF13439"/>
    </source>
</evidence>